<proteinExistence type="predicted"/>
<dbReference type="AntiFam" id="ANF00237">
    <property type="entry name" value="Shadow ORF (opposite ahcY)"/>
</dbReference>
<organism evidence="2 3">
    <name type="scientific">Bodo saltans</name>
    <name type="common">Flagellated protozoan</name>
    <dbReference type="NCBI Taxonomy" id="75058"/>
    <lineage>
        <taxon>Eukaryota</taxon>
        <taxon>Discoba</taxon>
        <taxon>Euglenozoa</taxon>
        <taxon>Kinetoplastea</taxon>
        <taxon>Metakinetoplastina</taxon>
        <taxon>Eubodonida</taxon>
        <taxon>Bodonidae</taxon>
        <taxon>Bodo</taxon>
    </lineage>
</organism>
<evidence type="ECO:0000313" key="3">
    <source>
        <dbReference type="Proteomes" id="UP000051952"/>
    </source>
</evidence>
<dbReference type="Proteomes" id="UP000051952">
    <property type="component" value="Unassembled WGS sequence"/>
</dbReference>
<keyword evidence="3" id="KW-1185">Reference proteome</keyword>
<name>A0A0S4JF37_BODSA</name>
<sequence>MRLVAVVVGLEGTINGAVDVGGLGGSQLRELGAELAKVQRGNLLVELLGQEVHVGLLTAGVLAVVTVRPDLHLSQDLVAEGVRHDEGRVTVGAAKVDEAALGEQDDVAAGGHGVAVNLGLDLAVGNGVGLQPADLDLSVEVANVADDGVVAHEGEVLGGDDVVVTGGGHEDVGISNGVLNAEHLVALHARLQGVDGVDLGDHNAGTEGAECSGASLTHITVAGDDRGLAGNHHVSGALDAVHKGLAAAVQVVELALRDAVVDVDRGQSQAASLEALVQGLHASRGLLSDTEDLLHHLGVLVEDQVGEVTTVIEDHVGQAVAAEALDGLDDAPVVLLVGLTLPGEHGNAGLGDRGGSVVLGGEDVARRPAELSAEGHEGLHQHGGLHGHVQATGDLGASQGLGRTKLAAQLHQTGHLVLGQLEGLASPLSEADITNLVVSHWCVSTCMTKEVEGMGDAQSQADDTNVES</sequence>
<dbReference type="VEuPathDB" id="TriTrypDB:BSAL_24550c"/>
<accession>A0A0S4JF37</accession>
<protein>
    <submittedName>
        <fullName evidence="2">Uncharacterized protein</fullName>
    </submittedName>
</protein>
<dbReference type="OrthoDB" id="10573566at2759"/>
<dbReference type="AlphaFoldDB" id="A0A0S4JF37"/>
<gene>
    <name evidence="2" type="ORF">BSAL_24550c</name>
</gene>
<reference evidence="3" key="1">
    <citation type="submission" date="2015-09" db="EMBL/GenBank/DDBJ databases">
        <authorList>
            <consortium name="Pathogen Informatics"/>
        </authorList>
    </citation>
    <scope>NUCLEOTIDE SEQUENCE [LARGE SCALE GENOMIC DNA]</scope>
    <source>
        <strain evidence="3">Lake Konstanz</strain>
    </source>
</reference>
<evidence type="ECO:0000313" key="2">
    <source>
        <dbReference type="EMBL" id="CUG90010.1"/>
    </source>
</evidence>
<feature type="compositionally biased region" description="Basic and acidic residues" evidence="1">
    <location>
        <begin position="370"/>
        <end position="380"/>
    </location>
</feature>
<evidence type="ECO:0000256" key="1">
    <source>
        <dbReference type="SAM" id="MobiDB-lite"/>
    </source>
</evidence>
<feature type="region of interest" description="Disordered" evidence="1">
    <location>
        <begin position="370"/>
        <end position="396"/>
    </location>
</feature>
<dbReference type="EMBL" id="CYKH01001784">
    <property type="protein sequence ID" value="CUG90010.1"/>
    <property type="molecule type" value="Genomic_DNA"/>
</dbReference>